<keyword evidence="3" id="KW-1185">Reference proteome</keyword>
<dbReference type="HOGENOM" id="CLU_2324190_0_0_1"/>
<evidence type="ECO:0000313" key="2">
    <source>
        <dbReference type="EnsemblPlants" id="OGLUM07G16160.1"/>
    </source>
</evidence>
<name>A0A0E0AKN1_9ORYZ</name>
<dbReference type="AlphaFoldDB" id="A0A0E0AKN1"/>
<organism evidence="2">
    <name type="scientific">Oryza glumipatula</name>
    <dbReference type="NCBI Taxonomy" id="40148"/>
    <lineage>
        <taxon>Eukaryota</taxon>
        <taxon>Viridiplantae</taxon>
        <taxon>Streptophyta</taxon>
        <taxon>Embryophyta</taxon>
        <taxon>Tracheophyta</taxon>
        <taxon>Spermatophyta</taxon>
        <taxon>Magnoliopsida</taxon>
        <taxon>Liliopsida</taxon>
        <taxon>Poales</taxon>
        <taxon>Poaceae</taxon>
        <taxon>BOP clade</taxon>
        <taxon>Oryzoideae</taxon>
        <taxon>Oryzeae</taxon>
        <taxon>Oryzinae</taxon>
        <taxon>Oryza</taxon>
    </lineage>
</organism>
<evidence type="ECO:0000313" key="3">
    <source>
        <dbReference type="Proteomes" id="UP000026961"/>
    </source>
</evidence>
<dbReference type="Proteomes" id="UP000026961">
    <property type="component" value="Chromosome 7"/>
</dbReference>
<reference evidence="2" key="2">
    <citation type="submission" date="2018-05" db="EMBL/GenBank/DDBJ databases">
        <title>OgluRS3 (Oryza glumaepatula Reference Sequence Version 3).</title>
        <authorList>
            <person name="Zhang J."/>
            <person name="Kudrna D."/>
            <person name="Lee S."/>
            <person name="Talag J."/>
            <person name="Welchert J."/>
            <person name="Wing R.A."/>
        </authorList>
    </citation>
    <scope>NUCLEOTIDE SEQUENCE [LARGE SCALE GENOMIC DNA]</scope>
</reference>
<proteinExistence type="predicted"/>
<feature type="region of interest" description="Disordered" evidence="1">
    <location>
        <begin position="1"/>
        <end position="99"/>
    </location>
</feature>
<dbReference type="EnsemblPlants" id="OGLUM07G16160.1">
    <property type="protein sequence ID" value="OGLUM07G16160.1"/>
    <property type="gene ID" value="OGLUM07G16160"/>
</dbReference>
<reference evidence="2" key="1">
    <citation type="submission" date="2015-04" db="UniProtKB">
        <authorList>
            <consortium name="EnsemblPlants"/>
        </authorList>
    </citation>
    <scope>IDENTIFICATION</scope>
</reference>
<accession>A0A0E0AKN1</accession>
<evidence type="ECO:0000256" key="1">
    <source>
        <dbReference type="SAM" id="MobiDB-lite"/>
    </source>
</evidence>
<protein>
    <submittedName>
        <fullName evidence="2">Uncharacterized protein</fullName>
    </submittedName>
</protein>
<dbReference type="Gramene" id="OGLUM07G16160.1">
    <property type="protein sequence ID" value="OGLUM07G16160.1"/>
    <property type="gene ID" value="OGLUM07G16160"/>
</dbReference>
<sequence length="99" mass="10139">MARRGRFTPGVARLPSLPDPAKGGRGEAGGRRRGADNGGGRSAAALPPSRSGWRPSHPGSRSIVGEGSDGGCMQQRRPAVVGGNPLPSRIWRHHGEGGG</sequence>
<feature type="compositionally biased region" description="Basic and acidic residues" evidence="1">
    <location>
        <begin position="22"/>
        <end position="35"/>
    </location>
</feature>